<feature type="transmembrane region" description="Helical" evidence="1">
    <location>
        <begin position="6"/>
        <end position="22"/>
    </location>
</feature>
<dbReference type="Proteomes" id="UP001207930">
    <property type="component" value="Unassembled WGS sequence"/>
</dbReference>
<keyword evidence="1" id="KW-0472">Membrane</keyword>
<gene>
    <name evidence="2" type="ORF">OKA04_17705</name>
</gene>
<evidence type="ECO:0000313" key="2">
    <source>
        <dbReference type="EMBL" id="MCW1886578.1"/>
    </source>
</evidence>
<sequence length="42" mass="4388">MDDWQTWAAVALVVMATLFLVRKATGGGKKKKGCGSNCGCGK</sequence>
<protein>
    <recommendedName>
        <fullName evidence="4">FeoB-associated Cys-rich membrane protein</fullName>
    </recommendedName>
</protein>
<dbReference type="RefSeq" id="WP_264502534.1">
    <property type="nucleotide sequence ID" value="NZ_JAPDDS010000011.1"/>
</dbReference>
<evidence type="ECO:0000256" key="1">
    <source>
        <dbReference type="SAM" id="Phobius"/>
    </source>
</evidence>
<name>A0ABT3FSN6_9BACT</name>
<keyword evidence="1" id="KW-0812">Transmembrane</keyword>
<evidence type="ECO:0000313" key="3">
    <source>
        <dbReference type="Proteomes" id="UP001207930"/>
    </source>
</evidence>
<dbReference type="EMBL" id="JAPDDS010000011">
    <property type="protein sequence ID" value="MCW1886578.1"/>
    <property type="molecule type" value="Genomic_DNA"/>
</dbReference>
<keyword evidence="1" id="KW-1133">Transmembrane helix</keyword>
<evidence type="ECO:0008006" key="4">
    <source>
        <dbReference type="Google" id="ProtNLM"/>
    </source>
</evidence>
<comment type="caution">
    <text evidence="2">The sequence shown here is derived from an EMBL/GenBank/DDBJ whole genome shotgun (WGS) entry which is preliminary data.</text>
</comment>
<keyword evidence="3" id="KW-1185">Reference proteome</keyword>
<proteinExistence type="predicted"/>
<accession>A0ABT3FSN6</accession>
<reference evidence="2 3" key="1">
    <citation type="submission" date="2022-10" db="EMBL/GenBank/DDBJ databases">
        <title>Luteolibacter flavescens strain MCCC 1K03193, whole genome shotgun sequencing project.</title>
        <authorList>
            <person name="Zhao G."/>
            <person name="Shen L."/>
        </authorList>
    </citation>
    <scope>NUCLEOTIDE SEQUENCE [LARGE SCALE GENOMIC DNA]</scope>
    <source>
        <strain evidence="2 3">MCCC 1K03193</strain>
    </source>
</reference>
<organism evidence="2 3">
    <name type="scientific">Luteolibacter flavescens</name>
    <dbReference type="NCBI Taxonomy" id="1859460"/>
    <lineage>
        <taxon>Bacteria</taxon>
        <taxon>Pseudomonadati</taxon>
        <taxon>Verrucomicrobiota</taxon>
        <taxon>Verrucomicrobiia</taxon>
        <taxon>Verrucomicrobiales</taxon>
        <taxon>Verrucomicrobiaceae</taxon>
        <taxon>Luteolibacter</taxon>
    </lineage>
</organism>